<feature type="domain" description="Phosphogluconate dehydrogenase NAD-binding putative C-terminal" evidence="4">
    <location>
        <begin position="186"/>
        <end position="255"/>
    </location>
</feature>
<keyword evidence="2" id="KW-0560">Oxidoreductase</keyword>
<organism evidence="5 6">
    <name type="scientific">Nocardioides aestuarii</name>
    <dbReference type="NCBI Taxonomy" id="252231"/>
    <lineage>
        <taxon>Bacteria</taxon>
        <taxon>Bacillati</taxon>
        <taxon>Actinomycetota</taxon>
        <taxon>Actinomycetes</taxon>
        <taxon>Propionibacteriales</taxon>
        <taxon>Nocardioidaceae</taxon>
        <taxon>Nocardioides</taxon>
    </lineage>
</organism>
<dbReference type="SUPFAM" id="SSF51735">
    <property type="entry name" value="NAD(P)-binding Rossmann-fold domains"/>
    <property type="match status" value="1"/>
</dbReference>
<accession>A0ABW4TM68</accession>
<evidence type="ECO:0000259" key="4">
    <source>
        <dbReference type="Pfam" id="PF09130"/>
    </source>
</evidence>
<dbReference type="InterPro" id="IPR015815">
    <property type="entry name" value="HIBADH-related"/>
</dbReference>
<dbReference type="EMBL" id="JBHUGD010000003">
    <property type="protein sequence ID" value="MFD1946657.1"/>
    <property type="molecule type" value="Genomic_DNA"/>
</dbReference>
<dbReference type="Gene3D" id="3.40.50.720">
    <property type="entry name" value="NAD(P)-binding Rossmann-like Domain"/>
    <property type="match status" value="1"/>
</dbReference>
<dbReference type="RefSeq" id="WP_343917012.1">
    <property type="nucleotide sequence ID" value="NZ_BAAAJT010000002.1"/>
</dbReference>
<protein>
    <submittedName>
        <fullName evidence="5">DUF1932 domain-containing protein</fullName>
    </submittedName>
</protein>
<dbReference type="PANTHER" id="PTHR43580">
    <property type="entry name" value="OXIDOREDUCTASE GLYR1-RELATED"/>
    <property type="match status" value="1"/>
</dbReference>
<dbReference type="Gene3D" id="1.10.1040.10">
    <property type="entry name" value="N-(1-d-carboxylethyl)-l-norvaline Dehydrogenase, domain 2"/>
    <property type="match status" value="1"/>
</dbReference>
<dbReference type="InterPro" id="IPR006115">
    <property type="entry name" value="6PGDH_NADP-bd"/>
</dbReference>
<dbReference type="InterPro" id="IPR013328">
    <property type="entry name" value="6PGD_dom2"/>
</dbReference>
<dbReference type="SUPFAM" id="SSF48179">
    <property type="entry name" value="6-phosphogluconate dehydrogenase C-terminal domain-like"/>
    <property type="match status" value="1"/>
</dbReference>
<evidence type="ECO:0000256" key="2">
    <source>
        <dbReference type="ARBA" id="ARBA00023002"/>
    </source>
</evidence>
<comment type="caution">
    <text evidence="5">The sequence shown here is derived from an EMBL/GenBank/DDBJ whole genome shotgun (WGS) entry which is preliminary data.</text>
</comment>
<gene>
    <name evidence="5" type="ORF">ACFSDE_07635</name>
</gene>
<evidence type="ECO:0000259" key="3">
    <source>
        <dbReference type="Pfam" id="PF03446"/>
    </source>
</evidence>
<reference evidence="6" key="1">
    <citation type="journal article" date="2019" name="Int. J. Syst. Evol. Microbiol.">
        <title>The Global Catalogue of Microorganisms (GCM) 10K type strain sequencing project: providing services to taxonomists for standard genome sequencing and annotation.</title>
        <authorList>
            <consortium name="The Broad Institute Genomics Platform"/>
            <consortium name="The Broad Institute Genome Sequencing Center for Infectious Disease"/>
            <person name="Wu L."/>
            <person name="Ma J."/>
        </authorList>
    </citation>
    <scope>NUCLEOTIDE SEQUENCE [LARGE SCALE GENOMIC DNA]</scope>
    <source>
        <strain evidence="6">CGMCC 1.12477</strain>
    </source>
</reference>
<dbReference type="PIRSF" id="PIRSF000103">
    <property type="entry name" value="HIBADH"/>
    <property type="match status" value="1"/>
</dbReference>
<comment type="similarity">
    <text evidence="1">Belongs to the HIBADH-related family.</text>
</comment>
<evidence type="ECO:0000313" key="5">
    <source>
        <dbReference type="EMBL" id="MFD1946657.1"/>
    </source>
</evidence>
<evidence type="ECO:0000256" key="1">
    <source>
        <dbReference type="ARBA" id="ARBA00009080"/>
    </source>
</evidence>
<evidence type="ECO:0000313" key="6">
    <source>
        <dbReference type="Proteomes" id="UP001597351"/>
    </source>
</evidence>
<dbReference type="PANTHER" id="PTHR43580:SF2">
    <property type="entry name" value="CYTOKINE-LIKE NUCLEAR FACTOR N-PAC"/>
    <property type="match status" value="1"/>
</dbReference>
<dbReference type="InterPro" id="IPR036291">
    <property type="entry name" value="NAD(P)-bd_dom_sf"/>
</dbReference>
<sequence>MTTIGIISPGAMGSALGRAWAAGGARVVATVDGRSERTRGLAHGLELLPSLADVVRSADLVVSVCPPAHAATVLDDVLAVVGDHRPLLADLNAVSPETVRGLADRAASYGLDLVDGAISGGPPEPGDDTMVYLSGGRAAEVAALPADGIRTRVVGDAVGAASGVKMCTASVYKGTTALWAQALQTAHASGVLDVVLDDLAEAFPEQVPGVGRRIAVSTTKAHRFVGEMEQIAATQAAAGASGELFEGMAAVYRRLAATDLAELSPEEARALTDLTSVLTRLRP</sequence>
<dbReference type="InterPro" id="IPR015814">
    <property type="entry name" value="Pgluconate_DH_NAD-bd_C"/>
</dbReference>
<proteinExistence type="inferred from homology"/>
<dbReference type="Pfam" id="PF03446">
    <property type="entry name" value="NAD_binding_2"/>
    <property type="match status" value="1"/>
</dbReference>
<keyword evidence="6" id="KW-1185">Reference proteome</keyword>
<name>A0ABW4TM68_9ACTN</name>
<feature type="domain" description="6-phosphogluconate dehydrogenase NADP-binding" evidence="3">
    <location>
        <begin position="3"/>
        <end position="142"/>
    </location>
</feature>
<dbReference type="Proteomes" id="UP001597351">
    <property type="component" value="Unassembled WGS sequence"/>
</dbReference>
<dbReference type="InterPro" id="IPR008927">
    <property type="entry name" value="6-PGluconate_DH-like_C_sf"/>
</dbReference>
<dbReference type="InterPro" id="IPR051265">
    <property type="entry name" value="HIBADH-related_NP60_sf"/>
</dbReference>
<dbReference type="Pfam" id="PF09130">
    <property type="entry name" value="DUF1932"/>
    <property type="match status" value="1"/>
</dbReference>